<dbReference type="NCBIfam" id="NF006583">
    <property type="entry name" value="PRK09109.1"/>
    <property type="match status" value="1"/>
</dbReference>
<keyword evidence="4" id="KW-0283">Flagellar rotation</keyword>
<dbReference type="STRING" id="84698.SAMN04488528_10413"/>
<feature type="transmembrane region" description="Helical" evidence="8">
    <location>
        <begin position="5"/>
        <end position="22"/>
    </location>
</feature>
<dbReference type="PANTHER" id="PTHR30433">
    <property type="entry name" value="CHEMOTAXIS PROTEIN MOTA"/>
    <property type="match status" value="1"/>
</dbReference>
<feature type="transmembrane region" description="Helical" evidence="8">
    <location>
        <begin position="185"/>
        <end position="204"/>
    </location>
</feature>
<dbReference type="Proteomes" id="UP000198619">
    <property type="component" value="Unassembled WGS sequence"/>
</dbReference>
<keyword evidence="7" id="KW-0813">Transport</keyword>
<feature type="domain" description="Motility protein A N-terminal" evidence="10">
    <location>
        <begin position="6"/>
        <end position="81"/>
    </location>
</feature>
<organism evidence="11 12">
    <name type="scientific">Clostridium frigidicarnis</name>
    <dbReference type="NCBI Taxonomy" id="84698"/>
    <lineage>
        <taxon>Bacteria</taxon>
        <taxon>Bacillati</taxon>
        <taxon>Bacillota</taxon>
        <taxon>Clostridia</taxon>
        <taxon>Eubacteriales</taxon>
        <taxon>Clostridiaceae</taxon>
        <taxon>Clostridium</taxon>
    </lineage>
</organism>
<feature type="transmembrane region" description="Helical" evidence="8">
    <location>
        <begin position="28"/>
        <end position="51"/>
    </location>
</feature>
<dbReference type="AlphaFoldDB" id="A0A1I1AML8"/>
<keyword evidence="5 8" id="KW-1133">Transmembrane helix</keyword>
<dbReference type="InterPro" id="IPR002898">
    <property type="entry name" value="MotA_ExbB_proton_chnl"/>
</dbReference>
<evidence type="ECO:0000256" key="1">
    <source>
        <dbReference type="ARBA" id="ARBA00004651"/>
    </source>
</evidence>
<keyword evidence="3 8" id="KW-0812">Transmembrane</keyword>
<reference evidence="11 12" key="1">
    <citation type="submission" date="2016-10" db="EMBL/GenBank/DDBJ databases">
        <authorList>
            <person name="de Groot N.N."/>
        </authorList>
    </citation>
    <scope>NUCLEOTIDE SEQUENCE [LARGE SCALE GENOMIC DNA]</scope>
    <source>
        <strain evidence="11 12">DSM 12271</strain>
    </source>
</reference>
<sequence length="263" mass="28108">MDLTVIIGLLVAFVSIIVAFLMEGGHLVALGGFSAFLIVFGGTIGAVIISFPAKQLKTVGRAFKILFKGDNSNFVDVAKYLKGLSVNSRKNGILSLEQEVNSANNILDSFGKKAFEMVIDGMEPDVIRGTMETNIEATDERHRKTASIFEAAGGYAPTMGIIGTVTGLVHVLGNLDDPTSLGPKIALAFIATLYGIASANLIWLPIANKLKVLNDVEIGEKTMILEGILLIQEGANPNALIKRLEGFMTSDELLQIKDIKSGE</sequence>
<evidence type="ECO:0000256" key="4">
    <source>
        <dbReference type="ARBA" id="ARBA00022779"/>
    </source>
</evidence>
<comment type="similarity">
    <text evidence="7">Belongs to the exbB/tolQ family.</text>
</comment>
<dbReference type="Pfam" id="PF20560">
    <property type="entry name" value="MotA_N"/>
    <property type="match status" value="1"/>
</dbReference>
<name>A0A1I1AML8_9CLOT</name>
<comment type="subcellular location">
    <subcellularLocation>
        <location evidence="1">Cell membrane</location>
        <topology evidence="1">Multi-pass membrane protein</topology>
    </subcellularLocation>
    <subcellularLocation>
        <location evidence="7">Membrane</location>
        <topology evidence="7">Multi-pass membrane protein</topology>
    </subcellularLocation>
</comment>
<dbReference type="OrthoDB" id="9806929at2"/>
<evidence type="ECO:0000256" key="7">
    <source>
        <dbReference type="RuleBase" id="RU004057"/>
    </source>
</evidence>
<feature type="domain" description="MotA/TolQ/ExbB proton channel" evidence="9">
    <location>
        <begin position="103"/>
        <end position="220"/>
    </location>
</feature>
<evidence type="ECO:0000313" key="11">
    <source>
        <dbReference type="EMBL" id="SFB39285.1"/>
    </source>
</evidence>
<evidence type="ECO:0000256" key="6">
    <source>
        <dbReference type="ARBA" id="ARBA00023136"/>
    </source>
</evidence>
<keyword evidence="6 8" id="KW-0472">Membrane</keyword>
<dbReference type="GO" id="GO:0071978">
    <property type="term" value="P:bacterial-type flagellum-dependent swarming motility"/>
    <property type="evidence" value="ECO:0007669"/>
    <property type="project" value="InterPro"/>
</dbReference>
<feature type="transmembrane region" description="Helical" evidence="8">
    <location>
        <begin position="151"/>
        <end position="173"/>
    </location>
</feature>
<dbReference type="GO" id="GO:0015031">
    <property type="term" value="P:protein transport"/>
    <property type="evidence" value="ECO:0007669"/>
    <property type="project" value="UniProtKB-KW"/>
</dbReference>
<keyword evidence="2" id="KW-1003">Cell membrane</keyword>
<dbReference type="InterPro" id="IPR046786">
    <property type="entry name" value="MotA_N"/>
</dbReference>
<dbReference type="PANTHER" id="PTHR30433:SF3">
    <property type="entry name" value="MOTILITY PROTEIN A"/>
    <property type="match status" value="1"/>
</dbReference>
<dbReference type="RefSeq" id="WP_090042829.1">
    <property type="nucleotide sequence ID" value="NZ_FOKI01000041.1"/>
</dbReference>
<evidence type="ECO:0000313" key="12">
    <source>
        <dbReference type="Proteomes" id="UP000198619"/>
    </source>
</evidence>
<evidence type="ECO:0000256" key="8">
    <source>
        <dbReference type="SAM" id="Phobius"/>
    </source>
</evidence>
<dbReference type="GO" id="GO:0006935">
    <property type="term" value="P:chemotaxis"/>
    <property type="evidence" value="ECO:0007669"/>
    <property type="project" value="InterPro"/>
</dbReference>
<gene>
    <name evidence="11" type="ORF">SAMN04488528_10413</name>
</gene>
<dbReference type="GO" id="GO:0005886">
    <property type="term" value="C:plasma membrane"/>
    <property type="evidence" value="ECO:0007669"/>
    <property type="project" value="UniProtKB-SubCell"/>
</dbReference>
<evidence type="ECO:0000256" key="3">
    <source>
        <dbReference type="ARBA" id="ARBA00022692"/>
    </source>
</evidence>
<dbReference type="EMBL" id="FOKI01000041">
    <property type="protein sequence ID" value="SFB39285.1"/>
    <property type="molecule type" value="Genomic_DNA"/>
</dbReference>
<accession>A0A1I1AML8</accession>
<dbReference type="InterPro" id="IPR047055">
    <property type="entry name" value="MotA-like"/>
</dbReference>
<evidence type="ECO:0000256" key="2">
    <source>
        <dbReference type="ARBA" id="ARBA00022475"/>
    </source>
</evidence>
<evidence type="ECO:0000259" key="10">
    <source>
        <dbReference type="Pfam" id="PF20560"/>
    </source>
</evidence>
<evidence type="ECO:0000256" key="5">
    <source>
        <dbReference type="ARBA" id="ARBA00022989"/>
    </source>
</evidence>
<keyword evidence="7" id="KW-0653">Protein transport</keyword>
<evidence type="ECO:0000259" key="9">
    <source>
        <dbReference type="Pfam" id="PF01618"/>
    </source>
</evidence>
<proteinExistence type="inferred from homology"/>
<protein>
    <submittedName>
        <fullName evidence="11">Chemotaxis protein MotA</fullName>
    </submittedName>
</protein>
<keyword evidence="12" id="KW-1185">Reference proteome</keyword>
<dbReference type="Pfam" id="PF01618">
    <property type="entry name" value="MotA_ExbB"/>
    <property type="match status" value="1"/>
</dbReference>